<feature type="transmembrane region" description="Helical" evidence="1">
    <location>
        <begin position="160"/>
        <end position="180"/>
    </location>
</feature>
<feature type="transmembrane region" description="Helical" evidence="1">
    <location>
        <begin position="134"/>
        <end position="154"/>
    </location>
</feature>
<dbReference type="InterPro" id="IPR000620">
    <property type="entry name" value="EamA_dom"/>
</dbReference>
<reference evidence="4" key="2">
    <citation type="submission" date="2019-01" db="EMBL/GenBank/DDBJ databases">
        <title>Genome sequence of Desulfonema ishimotonii strain Tokyo 01.</title>
        <authorList>
            <person name="Fukui M."/>
        </authorList>
    </citation>
    <scope>NUCLEOTIDE SEQUENCE [LARGE SCALE GENOMIC DNA]</scope>
    <source>
        <strain evidence="4">Tokyo 01</strain>
    </source>
</reference>
<feature type="transmembrane region" description="Helical" evidence="1">
    <location>
        <begin position="109"/>
        <end position="127"/>
    </location>
</feature>
<evidence type="ECO:0000256" key="1">
    <source>
        <dbReference type="SAM" id="Phobius"/>
    </source>
</evidence>
<dbReference type="RefSeq" id="WP_208022531.1">
    <property type="nucleotide sequence ID" value="NZ_BEXT01000001.1"/>
</dbReference>
<feature type="transmembrane region" description="Helical" evidence="1">
    <location>
        <begin position="79"/>
        <end position="97"/>
    </location>
</feature>
<evidence type="ECO:0000259" key="2">
    <source>
        <dbReference type="Pfam" id="PF00892"/>
    </source>
</evidence>
<dbReference type="InterPro" id="IPR037185">
    <property type="entry name" value="EmrE-like"/>
</dbReference>
<evidence type="ECO:0000313" key="4">
    <source>
        <dbReference type="Proteomes" id="UP000288096"/>
    </source>
</evidence>
<dbReference type="PANTHER" id="PTHR22911:SF76">
    <property type="entry name" value="EAMA DOMAIN-CONTAINING PROTEIN"/>
    <property type="match status" value="1"/>
</dbReference>
<reference evidence="4" key="1">
    <citation type="submission" date="2017-11" db="EMBL/GenBank/DDBJ databases">
        <authorList>
            <person name="Watanabe M."/>
            <person name="Kojima H."/>
        </authorList>
    </citation>
    <scope>NUCLEOTIDE SEQUENCE [LARGE SCALE GENOMIC DNA]</scope>
    <source>
        <strain evidence="4">Tokyo 01</strain>
    </source>
</reference>
<dbReference type="Pfam" id="PF00892">
    <property type="entry name" value="EamA"/>
    <property type="match status" value="2"/>
</dbReference>
<comment type="caution">
    <text evidence="3">The sequence shown here is derived from an EMBL/GenBank/DDBJ whole genome shotgun (WGS) entry which is preliminary data.</text>
</comment>
<feature type="transmembrane region" description="Helical" evidence="1">
    <location>
        <begin position="219"/>
        <end position="237"/>
    </location>
</feature>
<sequence length="356" mass="38307">MSKVLTRTDYVSSPPFPPGFALIFGVFAVSTGAIFARLAGEAPALVIAAYRVGLASLVIIPFACFNARAELARISRRDLTLTLLSGFFLAMHFATWISSLDYTSVTNSVVLVNTNPLWVGLLTPFLVRERMRMMAVVSILISVIGGVVIGYGDFATGGDALWGDALALMGSICAAVYILLGRSVRKNLSLLAYVTVCYGSAALILWGIVLSLGLPVTGFSTQTTTAFWAMALIPQLIGHTSYNWSLKWFSASTIAVSLLGEPIGSTIMAWFLFDEGLTIYKIFGGALILFAIFLASLGNLRIKEVIDKNSRIFYPFCGQGDPASDFGIRTGNALKACNPKTIHYGGLTHGIRKYPV</sequence>
<dbReference type="EMBL" id="BEXT01000001">
    <property type="protein sequence ID" value="GBC60507.1"/>
    <property type="molecule type" value="Genomic_DNA"/>
</dbReference>
<proteinExistence type="predicted"/>
<feature type="transmembrane region" description="Helical" evidence="1">
    <location>
        <begin position="20"/>
        <end position="39"/>
    </location>
</feature>
<accession>A0A401FU44</accession>
<name>A0A401FU44_9BACT</name>
<dbReference type="PANTHER" id="PTHR22911">
    <property type="entry name" value="ACYL-MALONYL CONDENSING ENZYME-RELATED"/>
    <property type="match status" value="1"/>
</dbReference>
<keyword evidence="1" id="KW-1133">Transmembrane helix</keyword>
<dbReference type="Proteomes" id="UP000288096">
    <property type="component" value="Unassembled WGS sequence"/>
</dbReference>
<evidence type="ECO:0000313" key="3">
    <source>
        <dbReference type="EMBL" id="GBC60507.1"/>
    </source>
</evidence>
<feature type="domain" description="EamA" evidence="2">
    <location>
        <begin position="21"/>
        <end position="149"/>
    </location>
</feature>
<keyword evidence="1" id="KW-0812">Transmembrane</keyword>
<feature type="transmembrane region" description="Helical" evidence="1">
    <location>
        <begin position="279"/>
        <end position="300"/>
    </location>
</feature>
<keyword evidence="1" id="KW-0472">Membrane</keyword>
<organism evidence="3 4">
    <name type="scientific">Desulfonema ishimotonii</name>
    <dbReference type="NCBI Taxonomy" id="45657"/>
    <lineage>
        <taxon>Bacteria</taxon>
        <taxon>Pseudomonadati</taxon>
        <taxon>Thermodesulfobacteriota</taxon>
        <taxon>Desulfobacteria</taxon>
        <taxon>Desulfobacterales</taxon>
        <taxon>Desulfococcaceae</taxon>
        <taxon>Desulfonema</taxon>
    </lineage>
</organism>
<keyword evidence="4" id="KW-1185">Reference proteome</keyword>
<feature type="transmembrane region" description="Helical" evidence="1">
    <location>
        <begin position="45"/>
        <end position="67"/>
    </location>
</feature>
<dbReference type="SUPFAM" id="SSF103481">
    <property type="entry name" value="Multidrug resistance efflux transporter EmrE"/>
    <property type="match status" value="2"/>
</dbReference>
<feature type="transmembrane region" description="Helical" evidence="1">
    <location>
        <begin position="249"/>
        <end position="273"/>
    </location>
</feature>
<protein>
    <submittedName>
        <fullName evidence="3">EamA/RhaT family transporter</fullName>
    </submittedName>
</protein>
<feature type="transmembrane region" description="Helical" evidence="1">
    <location>
        <begin position="192"/>
        <end position="213"/>
    </location>
</feature>
<gene>
    <name evidence="3" type="ORF">DENIS_1464</name>
</gene>
<feature type="domain" description="EamA" evidence="2">
    <location>
        <begin position="161"/>
        <end position="296"/>
    </location>
</feature>
<dbReference type="GO" id="GO:0016020">
    <property type="term" value="C:membrane"/>
    <property type="evidence" value="ECO:0007669"/>
    <property type="project" value="InterPro"/>
</dbReference>
<dbReference type="AlphaFoldDB" id="A0A401FU44"/>